<sequence length="32" mass="3500">SPDGIAGFTAIRHRHTPAIVTKKQEKQINDAV</sequence>
<dbReference type="EMBL" id="BARV01004145">
    <property type="protein sequence ID" value="GAI15856.1"/>
    <property type="molecule type" value="Genomic_DNA"/>
</dbReference>
<accession>X1MCN6</accession>
<dbReference type="AlphaFoldDB" id="X1MCN6"/>
<organism evidence="1">
    <name type="scientific">marine sediment metagenome</name>
    <dbReference type="NCBI Taxonomy" id="412755"/>
    <lineage>
        <taxon>unclassified sequences</taxon>
        <taxon>metagenomes</taxon>
        <taxon>ecological metagenomes</taxon>
    </lineage>
</organism>
<protein>
    <submittedName>
        <fullName evidence="1">Uncharacterized protein</fullName>
    </submittedName>
</protein>
<name>X1MCN6_9ZZZZ</name>
<gene>
    <name evidence="1" type="ORF">S06H3_09413</name>
</gene>
<comment type="caution">
    <text evidence="1">The sequence shown here is derived from an EMBL/GenBank/DDBJ whole genome shotgun (WGS) entry which is preliminary data.</text>
</comment>
<evidence type="ECO:0000313" key="1">
    <source>
        <dbReference type="EMBL" id="GAI15856.1"/>
    </source>
</evidence>
<proteinExistence type="predicted"/>
<reference evidence="1" key="1">
    <citation type="journal article" date="2014" name="Front. Microbiol.">
        <title>High frequency of phylogenetically diverse reductive dehalogenase-homologous genes in deep subseafloor sedimentary metagenomes.</title>
        <authorList>
            <person name="Kawai M."/>
            <person name="Futagami T."/>
            <person name="Toyoda A."/>
            <person name="Takaki Y."/>
            <person name="Nishi S."/>
            <person name="Hori S."/>
            <person name="Arai W."/>
            <person name="Tsubouchi T."/>
            <person name="Morono Y."/>
            <person name="Uchiyama I."/>
            <person name="Ito T."/>
            <person name="Fujiyama A."/>
            <person name="Inagaki F."/>
            <person name="Takami H."/>
        </authorList>
    </citation>
    <scope>NUCLEOTIDE SEQUENCE</scope>
    <source>
        <strain evidence="1">Expedition CK06-06</strain>
    </source>
</reference>
<feature type="non-terminal residue" evidence="1">
    <location>
        <position position="1"/>
    </location>
</feature>